<dbReference type="FunFam" id="3.30.390.80:FF:000001">
    <property type="entry name" value="DNA repair protein RAD52 homolog"/>
    <property type="match status" value="1"/>
</dbReference>
<dbReference type="GO" id="GO:0000730">
    <property type="term" value="P:DNA recombinase assembly"/>
    <property type="evidence" value="ECO:0007669"/>
    <property type="project" value="InterPro"/>
</dbReference>
<evidence type="ECO:0000256" key="7">
    <source>
        <dbReference type="SAM" id="MobiDB-lite"/>
    </source>
</evidence>
<proteinExistence type="inferred from homology"/>
<dbReference type="Proteomes" id="UP000187013">
    <property type="component" value="Unassembled WGS sequence"/>
</dbReference>
<evidence type="ECO:0000256" key="2">
    <source>
        <dbReference type="ARBA" id="ARBA00022763"/>
    </source>
</evidence>
<dbReference type="InterPro" id="IPR042525">
    <property type="entry name" value="Rad52_Rad59_Rad22_sf"/>
</dbReference>
<accession>A0A1Q3A0H4</accession>
<feature type="region of interest" description="Disordered" evidence="7">
    <location>
        <begin position="257"/>
        <end position="287"/>
    </location>
</feature>
<evidence type="ECO:0000256" key="1">
    <source>
        <dbReference type="ARBA" id="ARBA00006638"/>
    </source>
</evidence>
<evidence type="ECO:0000256" key="6">
    <source>
        <dbReference type="ARBA" id="ARBA00041062"/>
    </source>
</evidence>
<comment type="caution">
    <text evidence="8">The sequence shown here is derived from an EMBL/GenBank/DDBJ whole genome shotgun (WGS) entry which is preliminary data.</text>
</comment>
<protein>
    <recommendedName>
        <fullName evidence="6">DNA repair and recombination protein RAD52</fullName>
    </recommendedName>
</protein>
<dbReference type="GO" id="GO:0006312">
    <property type="term" value="P:mitotic recombination"/>
    <property type="evidence" value="ECO:0007669"/>
    <property type="project" value="TreeGrafter"/>
</dbReference>
<evidence type="ECO:0000313" key="9">
    <source>
        <dbReference type="Proteomes" id="UP000187013"/>
    </source>
</evidence>
<dbReference type="GO" id="GO:0003697">
    <property type="term" value="F:single-stranded DNA binding"/>
    <property type="evidence" value="ECO:0007669"/>
    <property type="project" value="UniProtKB-ARBA"/>
</dbReference>
<evidence type="ECO:0000256" key="4">
    <source>
        <dbReference type="ARBA" id="ARBA00023204"/>
    </source>
</evidence>
<dbReference type="GO" id="GO:0005634">
    <property type="term" value="C:nucleus"/>
    <property type="evidence" value="ECO:0007669"/>
    <property type="project" value="InterPro"/>
</dbReference>
<organism evidence="8 9">
    <name type="scientific">Zygosaccharomyces rouxii</name>
    <dbReference type="NCBI Taxonomy" id="4956"/>
    <lineage>
        <taxon>Eukaryota</taxon>
        <taxon>Fungi</taxon>
        <taxon>Dikarya</taxon>
        <taxon>Ascomycota</taxon>
        <taxon>Saccharomycotina</taxon>
        <taxon>Saccharomycetes</taxon>
        <taxon>Saccharomycetales</taxon>
        <taxon>Saccharomycetaceae</taxon>
        <taxon>Zygosaccharomyces</taxon>
    </lineage>
</organism>
<evidence type="ECO:0000256" key="3">
    <source>
        <dbReference type="ARBA" id="ARBA00023172"/>
    </source>
</evidence>
<comment type="similarity">
    <text evidence="1">Belongs to the RAD52 family.</text>
</comment>
<dbReference type="NCBIfam" id="TIGR00607">
    <property type="entry name" value="rad52"/>
    <property type="match status" value="1"/>
</dbReference>
<dbReference type="Gene3D" id="3.30.390.80">
    <property type="entry name" value="DNA repair protein Rad52/59/22"/>
    <property type="match status" value="1"/>
</dbReference>
<dbReference type="PANTHER" id="PTHR12132:SF1">
    <property type="entry name" value="DNA REPAIR PROTEIN RAD52 HOMOLOG"/>
    <property type="match status" value="1"/>
</dbReference>
<evidence type="ECO:0000313" key="8">
    <source>
        <dbReference type="EMBL" id="GAV49180.1"/>
    </source>
</evidence>
<dbReference type="EMBL" id="BDGX01000014">
    <property type="protein sequence ID" value="GAV49180.1"/>
    <property type="molecule type" value="Genomic_DNA"/>
</dbReference>
<sequence length="427" mass="47410">MESKNGLHFKSNEDIQAKLDKKLGPEYISKRVGFGSSRVAYIEGWKVINLANQIFGFNGWSTEVKSVMVDFLDEKQGRFCIGCTAIVRVTLDNGTYREDIGYGTVENERRKSAAFERAKKSAVTDALKRSLRGFGNALGNCLYDKEFLSRIDKVKFDPPDFDEGNLFRPSDEISEATRANTTEDSGPPSKRRQLTNIKSEHTAAQPRLPAHTAVSNNNNTNSPTNADPDQDDLLDDSLMFSDDFQDDDLIRMGEKPELPLQDHRPGPRAIGQPPQQKPPSAGPSDPVTFVNARGAKSLQDKIPITEENVFDPKYNAQSVRHTIDQTTSKHVPISVLKEKGIESSRDTIYQNFAPKGKQLDVKADTNTTPTEANDTSSSSNNRFAPPTAVVHPNSSSFITQQQPRAVPVRREVGRPKVNPLNLRKTNP</sequence>
<feature type="compositionally biased region" description="Low complexity" evidence="7">
    <location>
        <begin position="213"/>
        <end position="227"/>
    </location>
</feature>
<name>A0A1Q3A0H4_ZYGRO</name>
<evidence type="ECO:0000256" key="5">
    <source>
        <dbReference type="ARBA" id="ARBA00037138"/>
    </source>
</evidence>
<keyword evidence="2" id="KW-0227">DNA damage</keyword>
<dbReference type="eggNOG" id="KOG4141">
    <property type="taxonomic scope" value="Eukaryota"/>
</dbReference>
<dbReference type="InterPro" id="IPR004585">
    <property type="entry name" value="DNA_recomb/repair_Rad52"/>
</dbReference>
<keyword evidence="4" id="KW-0234">DNA repair</keyword>
<reference evidence="8 9" key="1">
    <citation type="submission" date="2016-08" db="EMBL/GenBank/DDBJ databases">
        <title>Draft genome sequence of allopolyploid Zygosaccharomyces rouxii.</title>
        <authorList>
            <person name="Watanabe J."/>
            <person name="Uehara K."/>
            <person name="Mogi Y."/>
            <person name="Tsukioka Y."/>
        </authorList>
    </citation>
    <scope>NUCLEOTIDE SEQUENCE [LARGE SCALE GENOMIC DNA]</scope>
    <source>
        <strain evidence="8 9">NBRC 110957</strain>
    </source>
</reference>
<feature type="region of interest" description="Disordered" evidence="7">
    <location>
        <begin position="359"/>
        <end position="427"/>
    </location>
</feature>
<dbReference type="Pfam" id="PF04098">
    <property type="entry name" value="Rad52_Rad22"/>
    <property type="match status" value="1"/>
</dbReference>
<feature type="region of interest" description="Disordered" evidence="7">
    <location>
        <begin position="160"/>
        <end position="236"/>
    </location>
</feature>
<keyword evidence="3" id="KW-0233">DNA recombination</keyword>
<dbReference type="SUPFAM" id="SSF54768">
    <property type="entry name" value="dsRNA-binding domain-like"/>
    <property type="match status" value="1"/>
</dbReference>
<dbReference type="GO" id="GO:0045002">
    <property type="term" value="P:double-strand break repair via single-strand annealing"/>
    <property type="evidence" value="ECO:0007669"/>
    <property type="project" value="InterPro"/>
</dbReference>
<dbReference type="AlphaFoldDB" id="A0A1Q3A0H4"/>
<gene>
    <name evidence="8" type="ORF">ZYGR_0N05870</name>
</gene>
<comment type="function">
    <text evidence="5">Involved in DNA double-strand break (DSB) repair and recombination. Promotes the annealing of complementary single-stranded DNA and by stimulation of the RAD51 recombinase.</text>
</comment>
<dbReference type="InterPro" id="IPR007232">
    <property type="entry name" value="Rad52_Rad59_Rad22"/>
</dbReference>
<dbReference type="InterPro" id="IPR041247">
    <property type="entry name" value="Rad52_fam"/>
</dbReference>
<dbReference type="PANTHER" id="PTHR12132">
    <property type="entry name" value="DNA REPAIR AND RECOMBINATION PROTEIN RAD52, RAD59"/>
    <property type="match status" value="1"/>
</dbReference>
<feature type="compositionally biased region" description="Polar residues" evidence="7">
    <location>
        <begin position="392"/>
        <end position="403"/>
    </location>
</feature>
<dbReference type="OrthoDB" id="206565at2759"/>
<feature type="compositionally biased region" description="Polar residues" evidence="7">
    <location>
        <begin position="364"/>
        <end position="382"/>
    </location>
</feature>